<evidence type="ECO:0000313" key="1">
    <source>
        <dbReference type="EMBL" id="CAK7324805.1"/>
    </source>
</evidence>
<comment type="caution">
    <text evidence="1">The sequence shown here is derived from an EMBL/GenBank/DDBJ whole genome shotgun (WGS) entry which is preliminary data.</text>
</comment>
<sequence>PHDRISAVALILIKSLHLHQHYELEARTMGAMIIGEKKRRIKKMIELGSNLCLRSILSEQAHLIISVPSRKHCMREPLAR</sequence>
<feature type="non-terminal residue" evidence="1">
    <location>
        <position position="1"/>
    </location>
</feature>
<dbReference type="Proteomes" id="UP001314170">
    <property type="component" value="Unassembled WGS sequence"/>
</dbReference>
<accession>A0AAV1QWX2</accession>
<organism evidence="1 2">
    <name type="scientific">Dovyalis caffra</name>
    <dbReference type="NCBI Taxonomy" id="77055"/>
    <lineage>
        <taxon>Eukaryota</taxon>
        <taxon>Viridiplantae</taxon>
        <taxon>Streptophyta</taxon>
        <taxon>Embryophyta</taxon>
        <taxon>Tracheophyta</taxon>
        <taxon>Spermatophyta</taxon>
        <taxon>Magnoliopsida</taxon>
        <taxon>eudicotyledons</taxon>
        <taxon>Gunneridae</taxon>
        <taxon>Pentapetalae</taxon>
        <taxon>rosids</taxon>
        <taxon>fabids</taxon>
        <taxon>Malpighiales</taxon>
        <taxon>Salicaceae</taxon>
        <taxon>Flacourtieae</taxon>
        <taxon>Dovyalis</taxon>
    </lineage>
</organism>
<proteinExistence type="predicted"/>
<evidence type="ECO:0000313" key="2">
    <source>
        <dbReference type="Proteomes" id="UP001314170"/>
    </source>
</evidence>
<reference evidence="1 2" key="1">
    <citation type="submission" date="2024-01" db="EMBL/GenBank/DDBJ databases">
        <authorList>
            <person name="Waweru B."/>
        </authorList>
    </citation>
    <scope>NUCLEOTIDE SEQUENCE [LARGE SCALE GENOMIC DNA]</scope>
</reference>
<protein>
    <submittedName>
        <fullName evidence="1">Uncharacterized protein</fullName>
    </submittedName>
</protein>
<name>A0AAV1QWX2_9ROSI</name>
<keyword evidence="2" id="KW-1185">Reference proteome</keyword>
<dbReference type="EMBL" id="CAWUPB010000756">
    <property type="protein sequence ID" value="CAK7324805.1"/>
    <property type="molecule type" value="Genomic_DNA"/>
</dbReference>
<dbReference type="AlphaFoldDB" id="A0AAV1QWX2"/>
<gene>
    <name evidence="1" type="ORF">DCAF_LOCUS2471</name>
</gene>